<feature type="domain" description="ABC transmembrane type-1" evidence="9">
    <location>
        <begin position="345"/>
        <end position="533"/>
    </location>
</feature>
<reference evidence="10 11" key="1">
    <citation type="journal article" date="2016" name="Nat. Commun.">
        <title>Thousands of microbial genomes shed light on interconnected biogeochemical processes in an aquifer system.</title>
        <authorList>
            <person name="Anantharaman K."/>
            <person name="Brown C.T."/>
            <person name="Hug L.A."/>
            <person name="Sharon I."/>
            <person name="Castelle C.J."/>
            <person name="Probst A.J."/>
            <person name="Thomas B.C."/>
            <person name="Singh A."/>
            <person name="Wilkins M.J."/>
            <person name="Karaoz U."/>
            <person name="Brodie E.L."/>
            <person name="Williams K.H."/>
            <person name="Hubbard S.S."/>
            <person name="Banfield J.F."/>
        </authorList>
    </citation>
    <scope>NUCLEOTIDE SEQUENCE [LARGE SCALE GENOMIC DNA]</scope>
    <source>
        <strain evidence="11">RBG_16_55_9</strain>
    </source>
</reference>
<dbReference type="AlphaFoldDB" id="A0A1F5UR40"/>
<evidence type="ECO:0000313" key="11">
    <source>
        <dbReference type="Proteomes" id="UP000179157"/>
    </source>
</evidence>
<feature type="transmembrane region" description="Helical" evidence="8">
    <location>
        <begin position="100"/>
        <end position="125"/>
    </location>
</feature>
<evidence type="ECO:0000259" key="9">
    <source>
        <dbReference type="PROSITE" id="PS50928"/>
    </source>
</evidence>
<evidence type="ECO:0000256" key="1">
    <source>
        <dbReference type="ARBA" id="ARBA00004429"/>
    </source>
</evidence>
<dbReference type="GO" id="GO:0055085">
    <property type="term" value="P:transmembrane transport"/>
    <property type="evidence" value="ECO:0007669"/>
    <property type="project" value="InterPro"/>
</dbReference>
<comment type="caution">
    <text evidence="10">The sequence shown here is derived from an EMBL/GenBank/DDBJ whole genome shotgun (WGS) entry which is preliminary data.</text>
</comment>
<dbReference type="SUPFAM" id="SSF161098">
    <property type="entry name" value="MetI-like"/>
    <property type="match status" value="2"/>
</dbReference>
<comment type="subcellular location">
    <subcellularLocation>
        <location evidence="1">Cell inner membrane</location>
        <topology evidence="1">Multi-pass membrane protein</topology>
    </subcellularLocation>
    <subcellularLocation>
        <location evidence="8">Cell membrane</location>
        <topology evidence="8">Multi-pass membrane protein</topology>
    </subcellularLocation>
</comment>
<gene>
    <name evidence="10" type="ORF">A2Z21_05310</name>
</gene>
<evidence type="ECO:0000256" key="5">
    <source>
        <dbReference type="ARBA" id="ARBA00022692"/>
    </source>
</evidence>
<name>A0A1F5UR40_FRAXR</name>
<feature type="transmembrane region" description="Helical" evidence="8">
    <location>
        <begin position="145"/>
        <end position="167"/>
    </location>
</feature>
<feature type="transmembrane region" description="Helical" evidence="8">
    <location>
        <begin position="246"/>
        <end position="264"/>
    </location>
</feature>
<dbReference type="Proteomes" id="UP000179157">
    <property type="component" value="Unassembled WGS sequence"/>
</dbReference>
<keyword evidence="7 8" id="KW-0472">Membrane</keyword>
<keyword evidence="6 8" id="KW-1133">Transmembrane helix</keyword>
<dbReference type="PANTHER" id="PTHR43357">
    <property type="entry name" value="INNER MEMBRANE ABC TRANSPORTER PERMEASE PROTEIN YDCV"/>
    <property type="match status" value="1"/>
</dbReference>
<evidence type="ECO:0000256" key="8">
    <source>
        <dbReference type="RuleBase" id="RU363032"/>
    </source>
</evidence>
<feature type="transmembrane region" description="Helical" evidence="8">
    <location>
        <begin position="341"/>
        <end position="369"/>
    </location>
</feature>
<protein>
    <recommendedName>
        <fullName evidence="9">ABC transmembrane type-1 domain-containing protein</fullName>
    </recommendedName>
</protein>
<feature type="transmembrane region" description="Helical" evidence="8">
    <location>
        <begin position="20"/>
        <end position="42"/>
    </location>
</feature>
<evidence type="ECO:0000313" key="10">
    <source>
        <dbReference type="EMBL" id="OGF53638.1"/>
    </source>
</evidence>
<evidence type="ECO:0000256" key="6">
    <source>
        <dbReference type="ARBA" id="ARBA00022989"/>
    </source>
</evidence>
<feature type="transmembrane region" description="Helical" evidence="8">
    <location>
        <begin position="513"/>
        <end position="535"/>
    </location>
</feature>
<evidence type="ECO:0000256" key="3">
    <source>
        <dbReference type="ARBA" id="ARBA00022475"/>
    </source>
</evidence>
<dbReference type="Pfam" id="PF00528">
    <property type="entry name" value="BPD_transp_1"/>
    <property type="match status" value="2"/>
</dbReference>
<feature type="transmembrane region" description="Helical" evidence="8">
    <location>
        <begin position="471"/>
        <end position="493"/>
    </location>
</feature>
<evidence type="ECO:0000256" key="4">
    <source>
        <dbReference type="ARBA" id="ARBA00022519"/>
    </source>
</evidence>
<proteinExistence type="inferred from homology"/>
<dbReference type="STRING" id="1817864.A2Z21_05310"/>
<keyword evidence="3" id="KW-1003">Cell membrane</keyword>
<dbReference type="PROSITE" id="PS50928">
    <property type="entry name" value="ABC_TM1"/>
    <property type="match status" value="2"/>
</dbReference>
<dbReference type="GO" id="GO:0005886">
    <property type="term" value="C:plasma membrane"/>
    <property type="evidence" value="ECO:0007669"/>
    <property type="project" value="UniProtKB-SubCell"/>
</dbReference>
<feature type="transmembrane region" description="Helical" evidence="8">
    <location>
        <begin position="198"/>
        <end position="217"/>
    </location>
</feature>
<feature type="domain" description="ABC transmembrane type-1" evidence="9">
    <location>
        <begin position="64"/>
        <end position="264"/>
    </location>
</feature>
<evidence type="ECO:0000256" key="2">
    <source>
        <dbReference type="ARBA" id="ARBA00022448"/>
    </source>
</evidence>
<dbReference type="Gene3D" id="1.10.3720.10">
    <property type="entry name" value="MetI-like"/>
    <property type="match status" value="2"/>
</dbReference>
<comment type="similarity">
    <text evidence="8">Belongs to the binding-protein-dependent transport system permease family.</text>
</comment>
<dbReference type="InterPro" id="IPR035906">
    <property type="entry name" value="MetI-like_sf"/>
</dbReference>
<dbReference type="InterPro" id="IPR000515">
    <property type="entry name" value="MetI-like"/>
</dbReference>
<sequence length="549" mass="59204">MAVSARARRLIKRRSSARPWGLWLPSALIALGMAVPLVYLLYQASSVAPDVWARLLQTRVPGLIVNTLLLTGLVTIGALGLGLLLAWLVERTDLPARKILRSLFIAPLIVPCYLVAICYAAFFGANGLLEKMLQSFGWEMSVPSIYGLGGAAFVLILATYPYVYVIVRASLERFDSTLLDAARACGASRVRAALRITLPLLVPALSAGGVLAALYSLSDFGVVTTLRQQTFVSVIYQQLTGRYDPSAAAALGALLVLLTLLLLWGQGRIWGRRRFASEKPSGRPAPLVRLGRWKIPALALIVVVLIAGLLLPLGVLSFWLVNSWLIPQTNALLWGTSGNALLNYLLNSFTVSVAAASLAVLLALPLAYASVRYRDRWSQTWAWVSQAGQSLPGVLIALGLLFVVLRFLPGLYATVLLVILAYVVRFFPQALQALGSGLAQVPACLEEGARLLGHRPLSAFARVTLPLLRPALMGSWILVFLSALRELPATLLLRPAGFDTLPVRIWTAASEGFYAQAAPAALGLIGLSIPLLFWLHRGSSAQGSVKSYD</sequence>
<feature type="transmembrane region" description="Helical" evidence="8">
    <location>
        <begin position="381"/>
        <end position="404"/>
    </location>
</feature>
<feature type="transmembrane region" description="Helical" evidence="8">
    <location>
        <begin position="297"/>
        <end position="321"/>
    </location>
</feature>
<dbReference type="EMBL" id="MFGX01000099">
    <property type="protein sequence ID" value="OGF53638.1"/>
    <property type="molecule type" value="Genomic_DNA"/>
</dbReference>
<feature type="transmembrane region" description="Helical" evidence="8">
    <location>
        <begin position="62"/>
        <end position="88"/>
    </location>
</feature>
<dbReference type="PANTHER" id="PTHR43357:SF3">
    <property type="entry name" value="FE(3+)-TRANSPORT SYSTEM PERMEASE PROTEIN FBPB 2"/>
    <property type="match status" value="1"/>
</dbReference>
<keyword evidence="2 8" id="KW-0813">Transport</keyword>
<keyword evidence="5 8" id="KW-0812">Transmembrane</keyword>
<evidence type="ECO:0000256" key="7">
    <source>
        <dbReference type="ARBA" id="ARBA00023136"/>
    </source>
</evidence>
<organism evidence="10 11">
    <name type="scientific">Fraserbacteria sp. (strain RBG_16_55_9)</name>
    <dbReference type="NCBI Taxonomy" id="1817864"/>
    <lineage>
        <taxon>Bacteria</taxon>
        <taxon>Candidatus Fraseribacteriota</taxon>
    </lineage>
</organism>
<accession>A0A1F5UR40</accession>
<keyword evidence="4" id="KW-0997">Cell inner membrane</keyword>
<feature type="transmembrane region" description="Helical" evidence="8">
    <location>
        <begin position="410"/>
        <end position="427"/>
    </location>
</feature>
<dbReference type="CDD" id="cd06261">
    <property type="entry name" value="TM_PBP2"/>
    <property type="match status" value="2"/>
</dbReference>